<dbReference type="InterPro" id="IPR009343">
    <property type="entry name" value="DUF1002"/>
</dbReference>
<feature type="compositionally biased region" description="Low complexity" evidence="1">
    <location>
        <begin position="21"/>
        <end position="30"/>
    </location>
</feature>
<accession>A0A938X9A0</accession>
<organism evidence="2 3">
    <name type="scientific">Mordavella massiliensis</name>
    <dbReference type="NCBI Taxonomy" id="1871024"/>
    <lineage>
        <taxon>Bacteria</taxon>
        <taxon>Bacillati</taxon>
        <taxon>Bacillota</taxon>
        <taxon>Clostridia</taxon>
        <taxon>Eubacteriales</taxon>
        <taxon>Clostridiaceae</taxon>
        <taxon>Mordavella</taxon>
    </lineage>
</organism>
<evidence type="ECO:0000313" key="2">
    <source>
        <dbReference type="EMBL" id="MBM6947191.1"/>
    </source>
</evidence>
<sequence length="403" mass="41574">MVTAGVPLTAGATDAQGTVGEGAAPAADSEAGAQIGEGATAEGETQIGGGAAVEDETQIGGGATVEDETQIGGGATVEDDAQIGEGAAVEDETQIGEGATVEDDSKIGEGAEVEDGKVVTLGENLSEEQRASMYEYFGTSADEVETIIVTHADEVKYMEGIATAEQIGPSTNSCAYVEPTESGGIKVKTANLNFVTSAMIASTLTTAGMENCNVIAACPFEVSGTGALTGIIMAYETASGDSLDEGQKEAAMEELMTTGDIADSVGQEKATEVIKDVKTEVIDEGLTDPEEIGEAVDTIAEDNEITLTDEQRDQVVSLMQKISQYDYDVNALKDTLDNLTGEAGVLSNIWNSVKTFFVGSDDGILNDTNDEALGADVITDSTVNEGGFKDGLITRIKNFFSGE</sequence>
<dbReference type="Gene3D" id="2.160.10.10">
    <property type="entry name" value="Hexapeptide repeat proteins"/>
    <property type="match status" value="1"/>
</dbReference>
<protein>
    <submittedName>
        <fullName evidence="2">DUF1002 domain-containing protein</fullName>
    </submittedName>
</protein>
<comment type="caution">
    <text evidence="2">The sequence shown here is derived from an EMBL/GenBank/DDBJ whole genome shotgun (WGS) entry which is preliminary data.</text>
</comment>
<dbReference type="InterPro" id="IPR011004">
    <property type="entry name" value="Trimer_LpxA-like_sf"/>
</dbReference>
<feature type="region of interest" description="Disordered" evidence="1">
    <location>
        <begin position="1"/>
        <end position="30"/>
    </location>
</feature>
<name>A0A938X9A0_9CLOT</name>
<gene>
    <name evidence="2" type="ORF">H6A20_00745</name>
</gene>
<dbReference type="AlphaFoldDB" id="A0A938X9A0"/>
<evidence type="ECO:0000256" key="1">
    <source>
        <dbReference type="SAM" id="MobiDB-lite"/>
    </source>
</evidence>
<evidence type="ECO:0000313" key="3">
    <source>
        <dbReference type="Proteomes" id="UP000705508"/>
    </source>
</evidence>
<dbReference type="Proteomes" id="UP000705508">
    <property type="component" value="Unassembled WGS sequence"/>
</dbReference>
<reference evidence="2" key="2">
    <citation type="journal article" date="2021" name="Sci. Rep.">
        <title>The distribution of antibiotic resistance genes in chicken gut microbiota commensals.</title>
        <authorList>
            <person name="Juricova H."/>
            <person name="Matiasovicova J."/>
            <person name="Kubasova T."/>
            <person name="Cejkova D."/>
            <person name="Rychlik I."/>
        </authorList>
    </citation>
    <scope>NUCLEOTIDE SEQUENCE</scope>
    <source>
        <strain evidence="2">An582</strain>
    </source>
</reference>
<reference evidence="2" key="1">
    <citation type="submission" date="2020-08" db="EMBL/GenBank/DDBJ databases">
        <authorList>
            <person name="Cejkova D."/>
            <person name="Kubasova T."/>
            <person name="Jahodarova E."/>
            <person name="Rychlik I."/>
        </authorList>
    </citation>
    <scope>NUCLEOTIDE SEQUENCE</scope>
    <source>
        <strain evidence="2">An582</strain>
    </source>
</reference>
<dbReference type="SUPFAM" id="SSF51161">
    <property type="entry name" value="Trimeric LpxA-like enzymes"/>
    <property type="match status" value="1"/>
</dbReference>
<dbReference type="Pfam" id="PF06207">
    <property type="entry name" value="DUF1002"/>
    <property type="match status" value="1"/>
</dbReference>
<dbReference type="EMBL" id="JACJKS010000001">
    <property type="protein sequence ID" value="MBM6947191.1"/>
    <property type="molecule type" value="Genomic_DNA"/>
</dbReference>
<proteinExistence type="predicted"/>